<comment type="caution">
    <text evidence="1">The sequence shown here is derived from an EMBL/GenBank/DDBJ whole genome shotgun (WGS) entry which is preliminary data.</text>
</comment>
<dbReference type="Proteomes" id="UP000050360">
    <property type="component" value="Unassembled WGS sequence"/>
</dbReference>
<protein>
    <submittedName>
        <fullName evidence="1">Uncharacterized protein</fullName>
    </submittedName>
</protein>
<evidence type="ECO:0000313" key="2">
    <source>
        <dbReference type="Proteomes" id="UP000050360"/>
    </source>
</evidence>
<proteinExistence type="predicted"/>
<gene>
    <name evidence="1" type="ORF">MPEBLZ_01248</name>
</gene>
<dbReference type="AlphaFoldDB" id="A0A0P8AI50"/>
<sequence>MTQKPRTIEKSIFRGKNTKASVSSIKKKPSVTLRSSATGKPVKSIQEIGAPFHIMDKEDIEKELSRIKEMFNMTPDEFYQAWKEDKVHGFHALKFGCLYEYYRNEYA</sequence>
<organism evidence="1 2">
    <name type="scientific">Candidatus Methanoperedens nitratireducens</name>
    <dbReference type="NCBI Taxonomy" id="1392998"/>
    <lineage>
        <taxon>Archaea</taxon>
        <taxon>Methanobacteriati</taxon>
        <taxon>Methanobacteriota</taxon>
        <taxon>Stenosarchaea group</taxon>
        <taxon>Methanomicrobia</taxon>
        <taxon>Methanosarcinales</taxon>
        <taxon>ANME-2 cluster</taxon>
        <taxon>Candidatus Methanoperedentaceae</taxon>
        <taxon>Candidatus Methanoperedens</taxon>
    </lineage>
</organism>
<evidence type="ECO:0000313" key="1">
    <source>
        <dbReference type="EMBL" id="KPQ44185.1"/>
    </source>
</evidence>
<dbReference type="EMBL" id="LKCM01000104">
    <property type="protein sequence ID" value="KPQ44185.1"/>
    <property type="molecule type" value="Genomic_DNA"/>
</dbReference>
<reference evidence="1 2" key="1">
    <citation type="submission" date="2015-09" db="EMBL/GenBank/DDBJ databases">
        <title>A metagenomics-based metabolic model of nitrate-dependent anaerobic oxidation of methane by Methanoperedens-like archaea.</title>
        <authorList>
            <person name="Arshad A."/>
            <person name="Speth D.R."/>
            <person name="De Graaf R.M."/>
            <person name="Op Den Camp H.J."/>
            <person name="Jetten M.S."/>
            <person name="Welte C.U."/>
        </authorList>
    </citation>
    <scope>NUCLEOTIDE SEQUENCE [LARGE SCALE GENOMIC DNA]</scope>
</reference>
<accession>A0A0P8AI50</accession>
<name>A0A0P8AI50_9EURY</name>